<dbReference type="EMBL" id="BMML01000010">
    <property type="protein sequence ID" value="GGN18782.1"/>
    <property type="molecule type" value="Genomic_DNA"/>
</dbReference>
<dbReference type="RefSeq" id="WP_189264874.1">
    <property type="nucleotide sequence ID" value="NZ_BMML01000010.1"/>
</dbReference>
<dbReference type="AlphaFoldDB" id="A0A917XF21"/>
<evidence type="ECO:0000313" key="2">
    <source>
        <dbReference type="EMBL" id="GGN18782.1"/>
    </source>
</evidence>
<evidence type="ECO:0000313" key="3">
    <source>
        <dbReference type="Proteomes" id="UP000653411"/>
    </source>
</evidence>
<dbReference type="PROSITE" id="PS51257">
    <property type="entry name" value="PROKAR_LIPOPROTEIN"/>
    <property type="match status" value="1"/>
</dbReference>
<name>A0A917XF21_9ACTN</name>
<feature type="compositionally biased region" description="Low complexity" evidence="1">
    <location>
        <begin position="162"/>
        <end position="198"/>
    </location>
</feature>
<accession>A0A917XF21</accession>
<proteinExistence type="predicted"/>
<keyword evidence="3" id="KW-1185">Reference proteome</keyword>
<dbReference type="Proteomes" id="UP000653411">
    <property type="component" value="Unassembled WGS sequence"/>
</dbReference>
<feature type="region of interest" description="Disordered" evidence="1">
    <location>
        <begin position="28"/>
        <end position="50"/>
    </location>
</feature>
<organism evidence="2 3">
    <name type="scientific">Streptomyces fuscichromogenes</name>
    <dbReference type="NCBI Taxonomy" id="1324013"/>
    <lineage>
        <taxon>Bacteria</taxon>
        <taxon>Bacillati</taxon>
        <taxon>Actinomycetota</taxon>
        <taxon>Actinomycetes</taxon>
        <taxon>Kitasatosporales</taxon>
        <taxon>Streptomycetaceae</taxon>
        <taxon>Streptomyces</taxon>
    </lineage>
</organism>
<comment type="caution">
    <text evidence="2">The sequence shown here is derived from an EMBL/GenBank/DDBJ whole genome shotgun (WGS) entry which is preliminary data.</text>
</comment>
<sequence>MSWTRGLPGALAVCVLLLVAAAGCGTGTAHGRRGAESPSPVGKILDRTDESGRHYRELDRRQAPEVGTEVTPDAAGGWDVRIDVRRFRFSPAGTAATAVAGRGLAYLFVDGGLVARLRTSTYHLSAGLVPHGTHHVTARLYADDGTVWAVQGKPVESTADITASGAETATPSAAGAASPAGTPAPTSTDTGASSPDAG</sequence>
<reference evidence="2" key="2">
    <citation type="submission" date="2020-09" db="EMBL/GenBank/DDBJ databases">
        <authorList>
            <person name="Sun Q."/>
            <person name="Zhou Y."/>
        </authorList>
    </citation>
    <scope>NUCLEOTIDE SEQUENCE</scope>
    <source>
        <strain evidence="2">CGMCC 4.7110</strain>
    </source>
</reference>
<protein>
    <submittedName>
        <fullName evidence="2">Uncharacterized protein</fullName>
    </submittedName>
</protein>
<feature type="region of interest" description="Disordered" evidence="1">
    <location>
        <begin position="159"/>
        <end position="198"/>
    </location>
</feature>
<gene>
    <name evidence="2" type="ORF">GCM10011578_048220</name>
</gene>
<reference evidence="2" key="1">
    <citation type="journal article" date="2014" name="Int. J. Syst. Evol. Microbiol.">
        <title>Complete genome sequence of Corynebacterium casei LMG S-19264T (=DSM 44701T), isolated from a smear-ripened cheese.</title>
        <authorList>
            <consortium name="US DOE Joint Genome Institute (JGI-PGF)"/>
            <person name="Walter F."/>
            <person name="Albersmeier A."/>
            <person name="Kalinowski J."/>
            <person name="Ruckert C."/>
        </authorList>
    </citation>
    <scope>NUCLEOTIDE SEQUENCE</scope>
    <source>
        <strain evidence="2">CGMCC 4.7110</strain>
    </source>
</reference>
<evidence type="ECO:0000256" key="1">
    <source>
        <dbReference type="SAM" id="MobiDB-lite"/>
    </source>
</evidence>